<name>A0A061RST3_9CHLO</name>
<evidence type="ECO:0000313" key="2">
    <source>
        <dbReference type="EMBL" id="JAC75023.1"/>
    </source>
</evidence>
<feature type="non-terminal residue" evidence="2">
    <location>
        <position position="1"/>
    </location>
</feature>
<organism evidence="2">
    <name type="scientific">Tetraselmis sp. GSL018</name>
    <dbReference type="NCBI Taxonomy" id="582737"/>
    <lineage>
        <taxon>Eukaryota</taxon>
        <taxon>Viridiplantae</taxon>
        <taxon>Chlorophyta</taxon>
        <taxon>core chlorophytes</taxon>
        <taxon>Chlorodendrophyceae</taxon>
        <taxon>Chlorodendrales</taxon>
        <taxon>Chlorodendraceae</taxon>
        <taxon>Tetraselmis</taxon>
    </lineage>
</organism>
<proteinExistence type="predicted"/>
<feature type="region of interest" description="Disordered" evidence="1">
    <location>
        <begin position="30"/>
        <end position="57"/>
    </location>
</feature>
<accession>A0A061RST3</accession>
<gene>
    <name evidence="2" type="ORF">TSPGSL018_24307</name>
</gene>
<evidence type="ECO:0000256" key="1">
    <source>
        <dbReference type="SAM" id="MobiDB-lite"/>
    </source>
</evidence>
<protein>
    <submittedName>
        <fullName evidence="2">Uncharacterized protein</fullName>
    </submittedName>
</protein>
<sequence length="57" mass="5974">ETPATAVTPSARVSRAKVCDARCCMACWNPSSRDAPHARAGRCARPQPKPPSGVSLP</sequence>
<reference evidence="2" key="1">
    <citation type="submission" date="2014-05" db="EMBL/GenBank/DDBJ databases">
        <title>The transcriptome of the halophilic microalga Tetraselmis sp. GSL018 isolated from the Great Salt Lake, Utah.</title>
        <authorList>
            <person name="Jinkerson R.E."/>
            <person name="D'Adamo S."/>
            <person name="Posewitz M.C."/>
        </authorList>
    </citation>
    <scope>NUCLEOTIDE SEQUENCE</scope>
    <source>
        <strain evidence="2">GSL018</strain>
    </source>
</reference>
<dbReference type="AlphaFoldDB" id="A0A061RST3"/>
<dbReference type="EMBL" id="GBEZ01010685">
    <property type="protein sequence ID" value="JAC75023.1"/>
    <property type="molecule type" value="Transcribed_RNA"/>
</dbReference>